<dbReference type="Proteomes" id="UP001595979">
    <property type="component" value="Unassembled WGS sequence"/>
</dbReference>
<proteinExistence type="predicted"/>
<dbReference type="EMBL" id="JBHSOH010000035">
    <property type="protein sequence ID" value="MFC5850039.1"/>
    <property type="molecule type" value="Genomic_DNA"/>
</dbReference>
<dbReference type="PROSITE" id="PS51257">
    <property type="entry name" value="PROKAR_LIPOPROTEIN"/>
    <property type="match status" value="1"/>
</dbReference>
<protein>
    <recommendedName>
        <fullName evidence="5">Single-stranded DNA-binding protein</fullName>
    </recommendedName>
</protein>
<reference evidence="4" key="1">
    <citation type="journal article" date="2019" name="Int. J. Syst. Evol. Microbiol.">
        <title>The Global Catalogue of Microorganisms (GCM) 10K type strain sequencing project: providing services to taxonomists for standard genome sequencing and annotation.</title>
        <authorList>
            <consortium name="The Broad Institute Genomics Platform"/>
            <consortium name="The Broad Institute Genome Sequencing Center for Infectious Disease"/>
            <person name="Wu L."/>
            <person name="Ma J."/>
        </authorList>
    </citation>
    <scope>NUCLEOTIDE SEQUENCE [LARGE SCALE GENOMIC DNA]</scope>
    <source>
        <strain evidence="4">CGMCC 1.15053</strain>
    </source>
</reference>
<evidence type="ECO:0000256" key="2">
    <source>
        <dbReference type="PROSITE-ProRule" id="PRU00252"/>
    </source>
</evidence>
<dbReference type="InterPro" id="IPR012340">
    <property type="entry name" value="NA-bd_OB-fold"/>
</dbReference>
<dbReference type="PROSITE" id="PS50935">
    <property type="entry name" value="SSB"/>
    <property type="match status" value="1"/>
</dbReference>
<keyword evidence="4" id="KW-1185">Reference proteome</keyword>
<evidence type="ECO:0008006" key="5">
    <source>
        <dbReference type="Google" id="ProtNLM"/>
    </source>
</evidence>
<organism evidence="3 4">
    <name type="scientific">Deinococcus petrolearius</name>
    <dbReference type="NCBI Taxonomy" id="1751295"/>
    <lineage>
        <taxon>Bacteria</taxon>
        <taxon>Thermotogati</taxon>
        <taxon>Deinococcota</taxon>
        <taxon>Deinococci</taxon>
        <taxon>Deinococcales</taxon>
        <taxon>Deinococcaceae</taxon>
        <taxon>Deinococcus</taxon>
    </lineage>
</organism>
<evidence type="ECO:0000256" key="1">
    <source>
        <dbReference type="ARBA" id="ARBA00023125"/>
    </source>
</evidence>
<evidence type="ECO:0000313" key="4">
    <source>
        <dbReference type="Proteomes" id="UP001595979"/>
    </source>
</evidence>
<gene>
    <name evidence="3" type="ORF">ACFPQ6_17185</name>
</gene>
<accession>A0ABW1DNT7</accession>
<name>A0ABW1DNT7_9DEIO</name>
<dbReference type="RefSeq" id="WP_380051698.1">
    <property type="nucleotide sequence ID" value="NZ_JBHSOH010000035.1"/>
</dbReference>
<dbReference type="Gene3D" id="2.40.50.140">
    <property type="entry name" value="Nucleic acid-binding proteins"/>
    <property type="match status" value="1"/>
</dbReference>
<keyword evidence="1 2" id="KW-0238">DNA-binding</keyword>
<comment type="caution">
    <text evidence="3">The sequence shown here is derived from an EMBL/GenBank/DDBJ whole genome shotgun (WGS) entry which is preliminary data.</text>
</comment>
<evidence type="ECO:0000313" key="3">
    <source>
        <dbReference type="EMBL" id="MFC5850039.1"/>
    </source>
</evidence>
<sequence length="232" mass="25506">MNGKPTVDGTSTNGMISGCVIRVEDKTGPQAKAAGKLQVIVTIAGETLRNGNPLIFFEQVRLQGKVAQNALTLQRGECVLFDQAHLEQLTWDDAQTGDARAMLVIRATAFTRIKKNSTRLKGNDLIMEHATNAFTLNVRLAKKPISRQTKAGQVTEATIVANLWQSSDPDDDAKRGHYFKVNAWRELGLPFEDAMVGGRVICEVLVKTDTKDIAGEKRYFTDLEARTVSVFA</sequence>
<dbReference type="InterPro" id="IPR000424">
    <property type="entry name" value="Primosome_PriB/ssb"/>
</dbReference>